<dbReference type="KEGG" id="phc:BBI08_06190"/>
<proteinExistence type="inferred from homology"/>
<dbReference type="Proteomes" id="UP000092687">
    <property type="component" value="Chromosome"/>
</dbReference>
<reference evidence="8" key="1">
    <citation type="submission" date="2016-07" db="EMBL/GenBank/DDBJ databases">
        <authorList>
            <person name="See-Too W.S."/>
        </authorList>
    </citation>
    <scope>NUCLEOTIDE SEQUENCE [LARGE SCALE GENOMIC DNA]</scope>
    <source>
        <strain evidence="8">DSM 24743</strain>
    </source>
</reference>
<keyword evidence="2 6" id="KW-0812">Transmembrane</keyword>
<evidence type="ECO:0008006" key="9">
    <source>
        <dbReference type="Google" id="ProtNLM"/>
    </source>
</evidence>
<sequence length="170" mass="18878">MKSFLAALTSFAVYLAGLINEATVVLLFFMFLDMITGLLRAWMTKSLNSTLGMAGLIKKFAVFVVLAMTAGIEYFFIHMGQDTNGIIIMGVASFFIVNEGLSILENCAQMGLPIPPILYNALDKLNKDPGGKEQKLLRDPMLETIDKAVLIKEIQQVQQEKIVQDNKKEE</sequence>
<feature type="transmembrane region" description="Helical" evidence="6">
    <location>
        <begin position="55"/>
        <end position="77"/>
    </location>
</feature>
<dbReference type="AlphaFoldDB" id="A0A1C7DPY2"/>
<dbReference type="GO" id="GO:0016020">
    <property type="term" value="C:membrane"/>
    <property type="evidence" value="ECO:0007669"/>
    <property type="project" value="UniProtKB-SubCell"/>
</dbReference>
<gene>
    <name evidence="7" type="ORF">BBI08_06190</name>
</gene>
<evidence type="ECO:0000256" key="2">
    <source>
        <dbReference type="ARBA" id="ARBA00022692"/>
    </source>
</evidence>
<evidence type="ECO:0000256" key="6">
    <source>
        <dbReference type="SAM" id="Phobius"/>
    </source>
</evidence>
<comment type="subcellular location">
    <subcellularLocation>
        <location evidence="1">Membrane</location>
        <topology evidence="1">Multi-pass membrane protein</topology>
    </subcellularLocation>
</comment>
<dbReference type="NCBIfam" id="TIGR01593">
    <property type="entry name" value="holin_tox_secr"/>
    <property type="match status" value="1"/>
</dbReference>
<evidence type="ECO:0000256" key="4">
    <source>
        <dbReference type="ARBA" id="ARBA00023136"/>
    </source>
</evidence>
<evidence type="ECO:0000313" key="8">
    <source>
        <dbReference type="Proteomes" id="UP000092687"/>
    </source>
</evidence>
<evidence type="ECO:0000256" key="3">
    <source>
        <dbReference type="ARBA" id="ARBA00022989"/>
    </source>
</evidence>
<dbReference type="STRING" id="1215089.BBI08_06190"/>
<protein>
    <recommendedName>
        <fullName evidence="9">Holin</fullName>
    </recommendedName>
</protein>
<keyword evidence="3 6" id="KW-1133">Transmembrane helix</keyword>
<evidence type="ECO:0000256" key="5">
    <source>
        <dbReference type="ARBA" id="ARBA00023600"/>
    </source>
</evidence>
<comment type="similarity">
    <text evidence="5">Belongs to the bacteriophage holin family. Cp-1 holin subfamily.</text>
</comment>
<reference evidence="8" key="2">
    <citation type="submission" date="2016-10" db="EMBL/GenBank/DDBJ databases">
        <authorList>
            <person name="See-Too W.S."/>
        </authorList>
    </citation>
    <scope>NUCLEOTIDE SEQUENCE [LARGE SCALE GENOMIC DNA]</scope>
    <source>
        <strain evidence="8">DSM 24743</strain>
    </source>
</reference>
<keyword evidence="4 6" id="KW-0472">Membrane</keyword>
<organism evidence="7 8">
    <name type="scientific">Planococcus halocryophilus</name>
    <dbReference type="NCBI Taxonomy" id="1215089"/>
    <lineage>
        <taxon>Bacteria</taxon>
        <taxon>Bacillati</taxon>
        <taxon>Bacillota</taxon>
        <taxon>Bacilli</taxon>
        <taxon>Bacillales</taxon>
        <taxon>Caryophanaceae</taxon>
        <taxon>Planococcus</taxon>
    </lineage>
</organism>
<accession>A0A1C7DPY2</accession>
<feature type="transmembrane region" description="Helical" evidence="6">
    <location>
        <begin position="83"/>
        <end position="104"/>
    </location>
</feature>
<dbReference type="EMBL" id="CP016537">
    <property type="protein sequence ID" value="ANU13454.1"/>
    <property type="molecule type" value="Genomic_DNA"/>
</dbReference>
<dbReference type="Pfam" id="PF05105">
    <property type="entry name" value="Phage_holin_4_1"/>
    <property type="match status" value="1"/>
</dbReference>
<name>A0A1C7DPY2_9BACL</name>
<evidence type="ECO:0000313" key="7">
    <source>
        <dbReference type="EMBL" id="ANU13454.1"/>
    </source>
</evidence>
<dbReference type="InterPro" id="IPR006480">
    <property type="entry name" value="Phage_holin_4_1"/>
</dbReference>
<keyword evidence="8" id="KW-1185">Reference proteome</keyword>
<evidence type="ECO:0000256" key="1">
    <source>
        <dbReference type="ARBA" id="ARBA00004141"/>
    </source>
</evidence>